<feature type="transmembrane region" description="Helical" evidence="7">
    <location>
        <begin position="216"/>
        <end position="236"/>
    </location>
</feature>
<dbReference type="SUPFAM" id="SSF103473">
    <property type="entry name" value="MFS general substrate transporter"/>
    <property type="match status" value="1"/>
</dbReference>
<feature type="transmembrane region" description="Helical" evidence="7">
    <location>
        <begin position="178"/>
        <end position="196"/>
    </location>
</feature>
<keyword evidence="5 7" id="KW-1133">Transmembrane helix</keyword>
<keyword evidence="6 7" id="KW-0472">Membrane</keyword>
<proteinExistence type="predicted"/>
<dbReference type="InterPro" id="IPR020846">
    <property type="entry name" value="MFS_dom"/>
</dbReference>
<sequence>MSQVSEATVDSVANTGDALPHADVMRVISGVVLCILLGALDQTVVIPAVPAIAGDLGGFGQLSWIIAAYLICSTVSTPVYGKLSDTYGRRRLLMSCIAIFMATSALCALAQSIHQLIWFRALQGLGGGGLMALAQAAIADVAPPRERGRYQGYLSAVWAIASISGPLVGGFVAEQWSWRWIFWINLPLGALAIWACSRGLRNIKTHANGHKARIDLVGMLLLAGTISTVLLALGWGGREYPWLSFEVVGMLAVGGVLATLLMAQEKRARDPVLPPPVFANPTYVSSVLVSTLMAVVLFVCLFSIPLYAQLLRDASAAESGLYVAPFMLSNVSGNLLGSMYARRKGTIRGALRIATALSCFGLALSALMPAGAPVWMTVGAMVITGPGVGVCLLGTIMSAQNAVPSKNIGAGTGALLVLRSVGGASGSTLAGALVASGLAVASGAMAASHISANFELLYGITAVICAAAFIVTLRMPNTPLRSQISSVSLGE</sequence>
<evidence type="ECO:0000256" key="1">
    <source>
        <dbReference type="ARBA" id="ARBA00004651"/>
    </source>
</evidence>
<dbReference type="Proteomes" id="UP000414233">
    <property type="component" value="Unassembled WGS sequence"/>
</dbReference>
<comment type="subcellular location">
    <subcellularLocation>
        <location evidence="1">Cell membrane</location>
        <topology evidence="1">Multi-pass membrane protein</topology>
    </subcellularLocation>
</comment>
<feature type="transmembrane region" description="Helical" evidence="7">
    <location>
        <begin position="27"/>
        <end position="49"/>
    </location>
</feature>
<evidence type="ECO:0000256" key="2">
    <source>
        <dbReference type="ARBA" id="ARBA00022448"/>
    </source>
</evidence>
<keyword evidence="10" id="KW-1185">Reference proteome</keyword>
<dbReference type="FunFam" id="1.20.1720.10:FF:000004">
    <property type="entry name" value="EmrB/QacA family drug resistance transporter"/>
    <property type="match status" value="1"/>
</dbReference>
<protein>
    <submittedName>
        <fullName evidence="9">Multidrug resistance protein 3</fullName>
    </submittedName>
</protein>
<feature type="transmembrane region" description="Helical" evidence="7">
    <location>
        <begin position="456"/>
        <end position="473"/>
    </location>
</feature>
<keyword evidence="4 7" id="KW-0812">Transmembrane</keyword>
<accession>A0A5E4VCW1</accession>
<dbReference type="GO" id="GO:0005886">
    <property type="term" value="C:plasma membrane"/>
    <property type="evidence" value="ECO:0007669"/>
    <property type="project" value="UniProtKB-SubCell"/>
</dbReference>
<feature type="transmembrane region" description="Helical" evidence="7">
    <location>
        <begin position="61"/>
        <end position="80"/>
    </location>
</feature>
<gene>
    <name evidence="9" type="primary">bmr3_3</name>
    <name evidence="9" type="ORF">PTE30175_02508</name>
</gene>
<evidence type="ECO:0000313" key="9">
    <source>
        <dbReference type="EMBL" id="VVE09976.1"/>
    </source>
</evidence>
<keyword evidence="3" id="KW-1003">Cell membrane</keyword>
<dbReference type="GO" id="GO:0022857">
    <property type="term" value="F:transmembrane transporter activity"/>
    <property type="evidence" value="ECO:0007669"/>
    <property type="project" value="InterPro"/>
</dbReference>
<feature type="transmembrane region" description="Helical" evidence="7">
    <location>
        <begin position="242"/>
        <end position="263"/>
    </location>
</feature>
<keyword evidence="2" id="KW-0813">Transport</keyword>
<dbReference type="Gene3D" id="1.20.1720.10">
    <property type="entry name" value="Multidrug resistance protein D"/>
    <property type="match status" value="1"/>
</dbReference>
<dbReference type="Gene3D" id="1.20.1250.20">
    <property type="entry name" value="MFS general substrate transporter like domains"/>
    <property type="match status" value="1"/>
</dbReference>
<evidence type="ECO:0000256" key="6">
    <source>
        <dbReference type="ARBA" id="ARBA00023136"/>
    </source>
</evidence>
<feature type="transmembrane region" description="Helical" evidence="7">
    <location>
        <begin position="283"/>
        <end position="308"/>
    </location>
</feature>
<dbReference type="RefSeq" id="WP_224788742.1">
    <property type="nucleotide sequence ID" value="NZ_CABPRZ010000009.1"/>
</dbReference>
<dbReference type="PANTHER" id="PTHR23501">
    <property type="entry name" value="MAJOR FACILITATOR SUPERFAMILY"/>
    <property type="match status" value="1"/>
</dbReference>
<evidence type="ECO:0000259" key="8">
    <source>
        <dbReference type="PROSITE" id="PS50850"/>
    </source>
</evidence>
<reference evidence="9 10" key="1">
    <citation type="submission" date="2019-08" db="EMBL/GenBank/DDBJ databases">
        <authorList>
            <person name="Peeters C."/>
        </authorList>
    </citation>
    <scope>NUCLEOTIDE SEQUENCE [LARGE SCALE GENOMIC DNA]</scope>
    <source>
        <strain evidence="9 10">LMG 30175</strain>
    </source>
</reference>
<evidence type="ECO:0000313" key="10">
    <source>
        <dbReference type="Proteomes" id="UP000414233"/>
    </source>
</evidence>
<dbReference type="EMBL" id="CABPRZ010000009">
    <property type="protein sequence ID" value="VVE09976.1"/>
    <property type="molecule type" value="Genomic_DNA"/>
</dbReference>
<evidence type="ECO:0000256" key="7">
    <source>
        <dbReference type="SAM" id="Phobius"/>
    </source>
</evidence>
<feature type="transmembrane region" description="Helical" evidence="7">
    <location>
        <begin position="117"/>
        <end position="138"/>
    </location>
</feature>
<dbReference type="PROSITE" id="PS50850">
    <property type="entry name" value="MFS"/>
    <property type="match status" value="1"/>
</dbReference>
<feature type="transmembrane region" description="Helical" evidence="7">
    <location>
        <begin position="349"/>
        <end position="368"/>
    </location>
</feature>
<evidence type="ECO:0000256" key="4">
    <source>
        <dbReference type="ARBA" id="ARBA00022692"/>
    </source>
</evidence>
<feature type="transmembrane region" description="Helical" evidence="7">
    <location>
        <begin position="92"/>
        <end position="111"/>
    </location>
</feature>
<organism evidence="9 10">
    <name type="scientific">Pandoraea terrae</name>
    <dbReference type="NCBI Taxonomy" id="1537710"/>
    <lineage>
        <taxon>Bacteria</taxon>
        <taxon>Pseudomonadati</taxon>
        <taxon>Pseudomonadota</taxon>
        <taxon>Betaproteobacteria</taxon>
        <taxon>Burkholderiales</taxon>
        <taxon>Burkholderiaceae</taxon>
        <taxon>Pandoraea</taxon>
    </lineage>
</organism>
<dbReference type="AlphaFoldDB" id="A0A5E4VCW1"/>
<evidence type="ECO:0000256" key="5">
    <source>
        <dbReference type="ARBA" id="ARBA00022989"/>
    </source>
</evidence>
<dbReference type="PANTHER" id="PTHR23501:SF197">
    <property type="entry name" value="COMD"/>
    <property type="match status" value="1"/>
</dbReference>
<dbReference type="PRINTS" id="PR01036">
    <property type="entry name" value="TCRTETB"/>
</dbReference>
<evidence type="ECO:0000256" key="3">
    <source>
        <dbReference type="ARBA" id="ARBA00022475"/>
    </source>
</evidence>
<dbReference type="InterPro" id="IPR011701">
    <property type="entry name" value="MFS"/>
</dbReference>
<dbReference type="Pfam" id="PF07690">
    <property type="entry name" value="MFS_1"/>
    <property type="match status" value="1"/>
</dbReference>
<feature type="domain" description="Major facilitator superfamily (MFS) profile" evidence="8">
    <location>
        <begin position="27"/>
        <end position="479"/>
    </location>
</feature>
<feature type="transmembrane region" description="Helical" evidence="7">
    <location>
        <begin position="320"/>
        <end position="337"/>
    </location>
</feature>
<name>A0A5E4VCW1_9BURK</name>
<feature type="transmembrane region" description="Helical" evidence="7">
    <location>
        <begin position="374"/>
        <end position="396"/>
    </location>
</feature>
<feature type="transmembrane region" description="Helical" evidence="7">
    <location>
        <begin position="150"/>
        <end position="172"/>
    </location>
</feature>
<dbReference type="InterPro" id="IPR036259">
    <property type="entry name" value="MFS_trans_sf"/>
</dbReference>